<evidence type="ECO:0000256" key="2">
    <source>
        <dbReference type="ARBA" id="ARBA00022491"/>
    </source>
</evidence>
<dbReference type="EMBL" id="JAXQNO010000011">
    <property type="protein sequence ID" value="KAK4788727.1"/>
    <property type="molecule type" value="Genomic_DNA"/>
</dbReference>
<dbReference type="Proteomes" id="UP001346149">
    <property type="component" value="Unassembled WGS sequence"/>
</dbReference>
<dbReference type="SMART" id="SM00950">
    <property type="entry name" value="Piwi"/>
    <property type="match status" value="1"/>
</dbReference>
<evidence type="ECO:0000256" key="1">
    <source>
        <dbReference type="ARBA" id="ARBA00008201"/>
    </source>
</evidence>
<dbReference type="InterPro" id="IPR003165">
    <property type="entry name" value="Piwi"/>
</dbReference>
<dbReference type="Gene3D" id="3.40.50.2300">
    <property type="match status" value="1"/>
</dbReference>
<keyword evidence="4" id="KW-0687">Ribonucleoprotein</keyword>
<evidence type="ECO:0000313" key="9">
    <source>
        <dbReference type="Proteomes" id="UP001346149"/>
    </source>
</evidence>
<evidence type="ECO:0000256" key="5">
    <source>
        <dbReference type="SAM" id="MobiDB-lite"/>
    </source>
</evidence>
<dbReference type="GO" id="GO:0031047">
    <property type="term" value="P:regulatory ncRNA-mediated gene silencing"/>
    <property type="evidence" value="ECO:0007669"/>
    <property type="project" value="UniProtKB-KW"/>
</dbReference>
<accession>A0AAN7LLW3</accession>
<comment type="similarity">
    <text evidence="1">Belongs to the argonaute family. Ago subfamily.</text>
</comment>
<dbReference type="Gene3D" id="2.170.260.10">
    <property type="entry name" value="paz domain"/>
    <property type="match status" value="1"/>
</dbReference>
<dbReference type="Gene3D" id="3.30.420.10">
    <property type="entry name" value="Ribonuclease H-like superfamily/Ribonuclease H"/>
    <property type="match status" value="1"/>
</dbReference>
<dbReference type="Pfam" id="PF02170">
    <property type="entry name" value="PAZ"/>
    <property type="match status" value="1"/>
</dbReference>
<name>A0AAN7LLW3_TRANT</name>
<dbReference type="Pfam" id="PF02171">
    <property type="entry name" value="Piwi"/>
    <property type="match status" value="1"/>
</dbReference>
<proteinExistence type="inferred from homology"/>
<dbReference type="GO" id="GO:1990904">
    <property type="term" value="C:ribonucleoprotein complex"/>
    <property type="evidence" value="ECO:0007669"/>
    <property type="project" value="UniProtKB-KW"/>
</dbReference>
<dbReference type="Pfam" id="PF16488">
    <property type="entry name" value="ArgoL2"/>
    <property type="match status" value="1"/>
</dbReference>
<dbReference type="PROSITE" id="PS50822">
    <property type="entry name" value="PIWI"/>
    <property type="match status" value="1"/>
</dbReference>
<dbReference type="InterPro" id="IPR036397">
    <property type="entry name" value="RNaseH_sf"/>
</dbReference>
<comment type="caution">
    <text evidence="8">The sequence shown here is derived from an EMBL/GenBank/DDBJ whole genome shotgun (WGS) entry which is preliminary data.</text>
</comment>
<dbReference type="Pfam" id="PF16486">
    <property type="entry name" value="ArgoN"/>
    <property type="match status" value="1"/>
</dbReference>
<dbReference type="Pfam" id="PF08699">
    <property type="entry name" value="ArgoL1"/>
    <property type="match status" value="1"/>
</dbReference>
<feature type="region of interest" description="Disordered" evidence="5">
    <location>
        <begin position="182"/>
        <end position="204"/>
    </location>
</feature>
<keyword evidence="2" id="KW-0678">Repressor</keyword>
<evidence type="ECO:0000313" key="8">
    <source>
        <dbReference type="EMBL" id="KAK4788727.1"/>
    </source>
</evidence>
<dbReference type="InterPro" id="IPR014811">
    <property type="entry name" value="ArgoL1"/>
</dbReference>
<dbReference type="PANTHER" id="PTHR22891">
    <property type="entry name" value="EUKARYOTIC TRANSLATION INITIATION FACTOR 2C"/>
    <property type="match status" value="1"/>
</dbReference>
<dbReference type="InterPro" id="IPR045246">
    <property type="entry name" value="Piwi_ago-like"/>
</dbReference>
<evidence type="ECO:0000259" key="7">
    <source>
        <dbReference type="PROSITE" id="PS50822"/>
    </source>
</evidence>
<dbReference type="GO" id="GO:0003723">
    <property type="term" value="F:RNA binding"/>
    <property type="evidence" value="ECO:0007669"/>
    <property type="project" value="InterPro"/>
</dbReference>
<sequence length="942" mass="105934">MLIKARNQKYACSLCKGHVLINPHYDLPPLLPLTRFFMNSSNGTGSGENNDLPPLLPPDVEPDKAELHIERTDRVPIVRKGLGKKGQRIPLLTNHFKVNITNTDDHFYQYCVSLYYENGHPVDGKGIGRKAMNRVQETYSTALAGKTFAYDGEMSLFTLGPLPQNKFLFTVVLEDEVSSRNNGDAGLSAHDSANHGDQKRFRRQHRTKTLKVEISYATKVPLRSIVNALQGQGSEYSLQAVRVLDIILRQHAAKRRCLVVRQSFFRDYPQNLTDVGGGAVGCLGFYSSFRTSQGGLSLNIDVSTTVILRTGFVVDFLITNQGVKDGDSLDWAKAKRMLKNLRITTIHSNKEYKITGLSEKLCKDQLFLLKQRSGDGEVHTIEMTVYDYFVNLRNIQLKYSGKYPCIRVGRPKHPIYIPIELCWLVSLQRYPKSLTKFQRASLIEKSRQKPQERMQLISDELRGNNYSSEPMLRSCGITISSNFTQIEGRVLPAPKLIVGDGEDFIPRNGRWNFQYKKFAKATKIENWAVVNFSARCNVGGLVRDLMRVAAAKGLNVRQPFNIFEENPRFRRAPPAVRVDKMYEEVLANLPGTPNFLLCLLPDRKNSDIYGPWKKRSLTDHGIVTQCLCPIRVNDMFLANVLMKINAKLGGLNSLLSLEHSTSIPIESKVPTLILGMDVSHGSPGQSDIPSIAAVVNSRQWPLISRYRATVRTQSPKLEMIDSLFKKVSDEVDEGIIEEVLYDFYATSGSRKPGRIIIFRDGVGETQFGEVLNKELNQIMEACKFKDENWFPKFVVIVAQKKHHTRFFQHGSNNNVPPGTIVDTSICHPRNNDFYLCAHAGIMGTTRPTHYHVLLDQVGYSIDDLQELVHSLSYVYQRSSSAISVVAPISYAHLAASQVGMFMKFEDMSETSSSNGGLTSSDGPTVPQLPKIHDNVARSMFFV</sequence>
<keyword evidence="9" id="KW-1185">Reference proteome</keyword>
<dbReference type="CDD" id="cd02846">
    <property type="entry name" value="PAZ_argonaute_like"/>
    <property type="match status" value="1"/>
</dbReference>
<organism evidence="8 9">
    <name type="scientific">Trapa natans</name>
    <name type="common">Water chestnut</name>
    <dbReference type="NCBI Taxonomy" id="22666"/>
    <lineage>
        <taxon>Eukaryota</taxon>
        <taxon>Viridiplantae</taxon>
        <taxon>Streptophyta</taxon>
        <taxon>Embryophyta</taxon>
        <taxon>Tracheophyta</taxon>
        <taxon>Spermatophyta</taxon>
        <taxon>Magnoliopsida</taxon>
        <taxon>eudicotyledons</taxon>
        <taxon>Gunneridae</taxon>
        <taxon>Pentapetalae</taxon>
        <taxon>rosids</taxon>
        <taxon>malvids</taxon>
        <taxon>Myrtales</taxon>
        <taxon>Lythraceae</taxon>
        <taxon>Trapa</taxon>
    </lineage>
</organism>
<dbReference type="SMART" id="SM01163">
    <property type="entry name" value="DUF1785"/>
    <property type="match status" value="1"/>
</dbReference>
<protein>
    <submittedName>
        <fullName evidence="8">Uncharacterized protein</fullName>
    </submittedName>
</protein>
<gene>
    <name evidence="8" type="ORF">SAY86_020046</name>
</gene>
<dbReference type="InterPro" id="IPR003100">
    <property type="entry name" value="PAZ_dom"/>
</dbReference>
<dbReference type="AlphaFoldDB" id="A0AAN7LLW3"/>
<feature type="domain" description="Piwi" evidence="7">
    <location>
        <begin position="595"/>
        <end position="903"/>
    </location>
</feature>
<keyword evidence="3" id="KW-0943">RNA-mediated gene silencing</keyword>
<feature type="domain" description="PAZ" evidence="6">
    <location>
        <begin position="312"/>
        <end position="426"/>
    </location>
</feature>
<dbReference type="FunFam" id="3.30.420.10:FF:000091">
    <property type="entry name" value="Protein argonaute 3"/>
    <property type="match status" value="1"/>
</dbReference>
<dbReference type="SUPFAM" id="SSF101690">
    <property type="entry name" value="PAZ domain"/>
    <property type="match status" value="1"/>
</dbReference>
<dbReference type="GO" id="GO:0051607">
    <property type="term" value="P:defense response to virus"/>
    <property type="evidence" value="ECO:0007669"/>
    <property type="project" value="UniProtKB-ARBA"/>
</dbReference>
<dbReference type="SUPFAM" id="SSF53098">
    <property type="entry name" value="Ribonuclease H-like"/>
    <property type="match status" value="1"/>
</dbReference>
<dbReference type="PROSITE" id="PS50821">
    <property type="entry name" value="PAZ"/>
    <property type="match status" value="1"/>
</dbReference>
<dbReference type="CDD" id="cd04657">
    <property type="entry name" value="Piwi_ago-like"/>
    <property type="match status" value="1"/>
</dbReference>
<evidence type="ECO:0000259" key="6">
    <source>
        <dbReference type="PROSITE" id="PS50821"/>
    </source>
</evidence>
<dbReference type="InterPro" id="IPR032474">
    <property type="entry name" value="Argonaute_N"/>
</dbReference>
<dbReference type="InterPro" id="IPR032472">
    <property type="entry name" value="ArgoL2"/>
</dbReference>
<evidence type="ECO:0000256" key="3">
    <source>
        <dbReference type="ARBA" id="ARBA00023158"/>
    </source>
</evidence>
<dbReference type="InterPro" id="IPR012337">
    <property type="entry name" value="RNaseH-like_sf"/>
</dbReference>
<dbReference type="InterPro" id="IPR036085">
    <property type="entry name" value="PAZ_dom_sf"/>
</dbReference>
<evidence type="ECO:0000256" key="4">
    <source>
        <dbReference type="ARBA" id="ARBA00023274"/>
    </source>
</evidence>
<reference evidence="8 9" key="1">
    <citation type="journal article" date="2023" name="Hortic Res">
        <title>Pangenome of water caltrop reveals structural variations and asymmetric subgenome divergence after allopolyploidization.</title>
        <authorList>
            <person name="Zhang X."/>
            <person name="Chen Y."/>
            <person name="Wang L."/>
            <person name="Yuan Y."/>
            <person name="Fang M."/>
            <person name="Shi L."/>
            <person name="Lu R."/>
            <person name="Comes H.P."/>
            <person name="Ma Y."/>
            <person name="Chen Y."/>
            <person name="Huang G."/>
            <person name="Zhou Y."/>
            <person name="Zheng Z."/>
            <person name="Qiu Y."/>
        </authorList>
    </citation>
    <scope>NUCLEOTIDE SEQUENCE [LARGE SCALE GENOMIC DNA]</scope>
    <source>
        <strain evidence="8">F231</strain>
    </source>
</reference>